<evidence type="ECO:0000256" key="13">
    <source>
        <dbReference type="HAMAP-Rule" id="MF_00034"/>
    </source>
</evidence>
<sequence>MIKIIGLDPGMSKTGWAIISLKEKNNIKFLGGGTISTDGKLGTGERLNIIFEQLKKVIFLYSPNEAAVEKIFVNKNPKSSLTLGYARAIAILVLQMTDLTMNEYDANYIKKSITGNGHANKNQIIFMVKQIVKNLNIKCHHTADALATAICHAYTKSSCFIK</sequence>
<dbReference type="EC" id="3.1.21.10" evidence="13 14"/>
<comment type="catalytic activity">
    <reaction evidence="12 13">
        <text>Endonucleolytic cleavage at a junction such as a reciprocal single-stranded crossover between two homologous DNA duplexes (Holliday junction).</text>
        <dbReference type="EC" id="3.1.21.10"/>
    </reaction>
</comment>
<keyword evidence="3 13" id="KW-0540">Nuclease</keyword>
<keyword evidence="8 13" id="KW-0460">Magnesium</keyword>
<keyword evidence="11 13" id="KW-0234">DNA repair</keyword>
<evidence type="ECO:0000256" key="11">
    <source>
        <dbReference type="ARBA" id="ARBA00023204"/>
    </source>
</evidence>
<keyword evidence="10 13" id="KW-0233">DNA recombination</keyword>
<comment type="function">
    <text evidence="13">The RuvA-RuvB-RuvC complex processes Holliday junction (HJ) DNA during genetic recombination and DNA repair. Endonuclease that resolves HJ intermediates. Cleaves cruciform DNA by making single-stranded nicks across the HJ at symmetrical positions within the homologous arms, yielding a 5'-phosphate and a 3'-hydroxyl group; requires a central core of homology in the junction. The consensus cleavage sequence is 5'-(A/T)TT(C/G)-3'. Cleavage occurs on the 3'-side of the TT dinucleotide at the point of strand exchange. HJ branch migration catalyzed by RuvA-RuvB allows RuvC to scan DNA until it finds its consensus sequence, where it cleaves and resolves the cruciform DNA.</text>
</comment>
<dbReference type="PANTHER" id="PTHR30194">
    <property type="entry name" value="CROSSOVER JUNCTION ENDODEOXYRIBONUCLEASE RUVC"/>
    <property type="match status" value="1"/>
</dbReference>
<keyword evidence="5 13" id="KW-0255">Endonuclease</keyword>
<evidence type="ECO:0000256" key="8">
    <source>
        <dbReference type="ARBA" id="ARBA00022842"/>
    </source>
</evidence>
<dbReference type="InterPro" id="IPR012337">
    <property type="entry name" value="RNaseH-like_sf"/>
</dbReference>
<dbReference type="GO" id="GO:0005737">
    <property type="term" value="C:cytoplasm"/>
    <property type="evidence" value="ECO:0007669"/>
    <property type="project" value="UniProtKB-SubCell"/>
</dbReference>
<feature type="active site" evidence="13">
    <location>
        <position position="69"/>
    </location>
</feature>
<evidence type="ECO:0000256" key="3">
    <source>
        <dbReference type="ARBA" id="ARBA00022722"/>
    </source>
</evidence>
<dbReference type="GO" id="GO:0000287">
    <property type="term" value="F:magnesium ion binding"/>
    <property type="evidence" value="ECO:0007669"/>
    <property type="project" value="UniProtKB-UniRule"/>
</dbReference>
<accession>A0A097GW38</accession>
<dbReference type="GO" id="GO:0008821">
    <property type="term" value="F:crossover junction DNA endonuclease activity"/>
    <property type="evidence" value="ECO:0007669"/>
    <property type="project" value="UniProtKB-UniRule"/>
</dbReference>
<evidence type="ECO:0000313" key="15">
    <source>
        <dbReference type="EMBL" id="AIT39326.1"/>
    </source>
</evidence>
<evidence type="ECO:0000256" key="14">
    <source>
        <dbReference type="NCBIfam" id="TIGR00228"/>
    </source>
</evidence>
<dbReference type="GO" id="GO:0048476">
    <property type="term" value="C:Holliday junction resolvase complex"/>
    <property type="evidence" value="ECO:0007669"/>
    <property type="project" value="UniProtKB-UniRule"/>
</dbReference>
<dbReference type="AlphaFoldDB" id="A0A097GW38"/>
<feature type="binding site" evidence="13">
    <location>
        <position position="141"/>
    </location>
    <ligand>
        <name>Mg(2+)</name>
        <dbReference type="ChEBI" id="CHEBI:18420"/>
        <label>1</label>
    </ligand>
</feature>
<reference evidence="15" key="1">
    <citation type="journal article" date="2014" name="Genome Biol. Evol.">
        <title>Signs of neutralization in a redundant gene involved in homologous recombination in wolbachia endosymbionts.</title>
        <authorList>
            <person name="Badawi M."/>
            <person name="Giraud I."/>
            <person name="Vavre F."/>
            <person name="Greve P."/>
            <person name="Cordaux R."/>
        </authorList>
    </citation>
    <scope>NUCLEOTIDE SEQUENCE</scope>
    <source>
        <strain evidence="15">WVulM</strain>
    </source>
</reference>
<evidence type="ECO:0000256" key="5">
    <source>
        <dbReference type="ARBA" id="ARBA00022759"/>
    </source>
</evidence>
<dbReference type="Gene3D" id="3.30.420.10">
    <property type="entry name" value="Ribonuclease H-like superfamily/Ribonuclease H"/>
    <property type="match status" value="1"/>
</dbReference>
<dbReference type="SUPFAM" id="SSF53098">
    <property type="entry name" value="Ribonuclease H-like"/>
    <property type="match status" value="1"/>
</dbReference>
<keyword evidence="2 13" id="KW-0963">Cytoplasm</keyword>
<feature type="active site" evidence="13">
    <location>
        <position position="141"/>
    </location>
</feature>
<dbReference type="InterPro" id="IPR002176">
    <property type="entry name" value="X-over_junc_endoDNase_RuvC"/>
</dbReference>
<keyword evidence="6 13" id="KW-0227">DNA damage</keyword>
<proteinExistence type="inferred from homology"/>
<dbReference type="HAMAP" id="MF_00034">
    <property type="entry name" value="RuvC"/>
    <property type="match status" value="1"/>
</dbReference>
<feature type="binding site" evidence="13">
    <location>
        <position position="69"/>
    </location>
    <ligand>
        <name>Mg(2+)</name>
        <dbReference type="ChEBI" id="CHEBI:18420"/>
        <label>2</label>
    </ligand>
</feature>
<feature type="active site" evidence="13">
    <location>
        <position position="8"/>
    </location>
</feature>
<dbReference type="GO" id="GO:0009432">
    <property type="term" value="P:SOS response"/>
    <property type="evidence" value="ECO:0007669"/>
    <property type="project" value="UniProtKB-ARBA"/>
</dbReference>
<name>A0A097GW38_WOLPI</name>
<dbReference type="Pfam" id="PF02075">
    <property type="entry name" value="RuvC"/>
    <property type="match status" value="1"/>
</dbReference>
<gene>
    <name evidence="13 15" type="primary">ruvC</name>
</gene>
<dbReference type="InterPro" id="IPR036397">
    <property type="entry name" value="RNaseH_sf"/>
</dbReference>
<dbReference type="GO" id="GO:0003677">
    <property type="term" value="F:DNA binding"/>
    <property type="evidence" value="ECO:0007669"/>
    <property type="project" value="UniProtKB-KW"/>
</dbReference>
<feature type="binding site" evidence="13">
    <location>
        <position position="8"/>
    </location>
    <ligand>
        <name>Mg(2+)</name>
        <dbReference type="ChEBI" id="CHEBI:18420"/>
        <label>1</label>
    </ligand>
</feature>
<comment type="subcellular location">
    <subcellularLocation>
        <location evidence="13">Cytoplasm</location>
    </subcellularLocation>
</comment>
<dbReference type="PANTHER" id="PTHR30194:SF3">
    <property type="entry name" value="CROSSOVER JUNCTION ENDODEOXYRIBONUCLEASE RUVC"/>
    <property type="match status" value="1"/>
</dbReference>
<evidence type="ECO:0000256" key="6">
    <source>
        <dbReference type="ARBA" id="ARBA00022763"/>
    </source>
</evidence>
<organism evidence="15">
    <name type="scientific">Wolbachia pipientis</name>
    <dbReference type="NCBI Taxonomy" id="955"/>
    <lineage>
        <taxon>Bacteria</taxon>
        <taxon>Pseudomonadati</taxon>
        <taxon>Pseudomonadota</taxon>
        <taxon>Alphaproteobacteria</taxon>
        <taxon>Rickettsiales</taxon>
        <taxon>Anaplasmataceae</taxon>
        <taxon>Wolbachieae</taxon>
        <taxon>Wolbachia</taxon>
    </lineage>
</organism>
<dbReference type="GO" id="GO:0006281">
    <property type="term" value="P:DNA repair"/>
    <property type="evidence" value="ECO:0007669"/>
    <property type="project" value="UniProtKB-UniRule"/>
</dbReference>
<evidence type="ECO:0000256" key="10">
    <source>
        <dbReference type="ARBA" id="ARBA00023172"/>
    </source>
</evidence>
<keyword evidence="9 13" id="KW-0238">DNA-binding</keyword>
<dbReference type="NCBIfam" id="TIGR00228">
    <property type="entry name" value="ruvC"/>
    <property type="match status" value="1"/>
</dbReference>
<evidence type="ECO:0000256" key="9">
    <source>
        <dbReference type="ARBA" id="ARBA00023125"/>
    </source>
</evidence>
<dbReference type="GO" id="GO:0006310">
    <property type="term" value="P:DNA recombination"/>
    <property type="evidence" value="ECO:0007669"/>
    <property type="project" value="UniProtKB-UniRule"/>
</dbReference>
<dbReference type="PRINTS" id="PR00696">
    <property type="entry name" value="RSOLVASERUVC"/>
</dbReference>
<protein>
    <recommendedName>
        <fullName evidence="13 14">Crossover junction endodeoxyribonuclease RuvC</fullName>
        <ecNumber evidence="13 14">3.1.21.10</ecNumber>
    </recommendedName>
    <alternativeName>
        <fullName evidence="13">Holliday junction nuclease RuvC</fullName>
    </alternativeName>
    <alternativeName>
        <fullName evidence="13">Holliday junction resolvase RuvC</fullName>
    </alternativeName>
</protein>
<evidence type="ECO:0000256" key="2">
    <source>
        <dbReference type="ARBA" id="ARBA00022490"/>
    </source>
</evidence>
<keyword evidence="7 13" id="KW-0378">Hydrolase</keyword>
<comment type="cofactor">
    <cofactor evidence="13">
        <name>Mg(2+)</name>
        <dbReference type="ChEBI" id="CHEBI:18420"/>
    </cofactor>
    <text evidence="13">Binds 2 Mg(2+) ion per subunit.</text>
</comment>
<comment type="similarity">
    <text evidence="1 13">Belongs to the RuvC family.</text>
</comment>
<evidence type="ECO:0000256" key="7">
    <source>
        <dbReference type="ARBA" id="ARBA00022801"/>
    </source>
</evidence>
<evidence type="ECO:0000256" key="1">
    <source>
        <dbReference type="ARBA" id="ARBA00009518"/>
    </source>
</evidence>
<keyword evidence="4 13" id="KW-0479">Metal-binding</keyword>
<comment type="subunit">
    <text evidence="13">Homodimer which binds Holliday junction (HJ) DNA. The HJ becomes 2-fold symmetrical on binding to RuvC with unstacked arms; it has a different conformation from HJ DNA in complex with RuvA. In the full resolvosome a probable DNA-RuvA(4)-RuvB(12)-RuvC(2) complex forms which resolves the HJ.</text>
</comment>
<evidence type="ECO:0000256" key="12">
    <source>
        <dbReference type="ARBA" id="ARBA00029354"/>
    </source>
</evidence>
<dbReference type="CDD" id="cd16962">
    <property type="entry name" value="RuvC"/>
    <property type="match status" value="1"/>
</dbReference>
<dbReference type="FunFam" id="3.30.420.10:FF:000002">
    <property type="entry name" value="Crossover junction endodeoxyribonuclease RuvC"/>
    <property type="match status" value="1"/>
</dbReference>
<evidence type="ECO:0000256" key="4">
    <source>
        <dbReference type="ARBA" id="ARBA00022723"/>
    </source>
</evidence>
<dbReference type="EMBL" id="KM066827">
    <property type="protein sequence ID" value="AIT39326.1"/>
    <property type="molecule type" value="Genomic_DNA"/>
</dbReference>